<dbReference type="Pfam" id="PF01022">
    <property type="entry name" value="HTH_5"/>
    <property type="match status" value="1"/>
</dbReference>
<dbReference type="PANTHER" id="PTHR43132:SF2">
    <property type="entry name" value="ARSENICAL RESISTANCE OPERON REPRESSOR ARSR-RELATED"/>
    <property type="match status" value="1"/>
</dbReference>
<dbReference type="InterPro" id="IPR001845">
    <property type="entry name" value="HTH_ArsR_DNA-bd_dom"/>
</dbReference>
<name>A0ABR8KVH3_9SPHN</name>
<dbReference type="CDD" id="cd00090">
    <property type="entry name" value="HTH_ARSR"/>
    <property type="match status" value="1"/>
</dbReference>
<evidence type="ECO:0000256" key="1">
    <source>
        <dbReference type="ARBA" id="ARBA00023015"/>
    </source>
</evidence>
<evidence type="ECO:0000256" key="3">
    <source>
        <dbReference type="ARBA" id="ARBA00023163"/>
    </source>
</evidence>
<feature type="domain" description="HTH arsR-type" evidence="4">
    <location>
        <begin position="1"/>
        <end position="94"/>
    </location>
</feature>
<sequence>MEEKASKVSELLRLLSHRDRLMVLCHLAQGEMSAGELGQALGRKAPAMSQQLAILRREGIIAARREGQSIFYRICHEDAVAIMSFLYARFCSDDAENLAVSGAESEVERA</sequence>
<dbReference type="PROSITE" id="PS50987">
    <property type="entry name" value="HTH_ARSR_2"/>
    <property type="match status" value="1"/>
</dbReference>
<dbReference type="PANTHER" id="PTHR43132">
    <property type="entry name" value="ARSENICAL RESISTANCE OPERON REPRESSOR ARSR-RELATED"/>
    <property type="match status" value="1"/>
</dbReference>
<gene>
    <name evidence="5" type="ORF">IB285_07650</name>
</gene>
<keyword evidence="3" id="KW-0804">Transcription</keyword>
<dbReference type="InterPro" id="IPR011991">
    <property type="entry name" value="ArsR-like_HTH"/>
</dbReference>
<dbReference type="InterPro" id="IPR036388">
    <property type="entry name" value="WH-like_DNA-bd_sf"/>
</dbReference>
<organism evidence="5 6">
    <name type="scientific">Erythrobacter rubeus</name>
    <dbReference type="NCBI Taxonomy" id="2760803"/>
    <lineage>
        <taxon>Bacteria</taxon>
        <taxon>Pseudomonadati</taxon>
        <taxon>Pseudomonadota</taxon>
        <taxon>Alphaproteobacteria</taxon>
        <taxon>Sphingomonadales</taxon>
        <taxon>Erythrobacteraceae</taxon>
        <taxon>Erythrobacter/Porphyrobacter group</taxon>
        <taxon>Erythrobacter</taxon>
    </lineage>
</organism>
<keyword evidence="1" id="KW-0805">Transcription regulation</keyword>
<dbReference type="Gene3D" id="1.10.10.10">
    <property type="entry name" value="Winged helix-like DNA-binding domain superfamily/Winged helix DNA-binding domain"/>
    <property type="match status" value="1"/>
</dbReference>
<dbReference type="PRINTS" id="PR00778">
    <property type="entry name" value="HTHARSR"/>
</dbReference>
<keyword evidence="6" id="KW-1185">Reference proteome</keyword>
<reference evidence="5 6" key="1">
    <citation type="submission" date="2020-09" db="EMBL/GenBank/DDBJ databases">
        <authorList>
            <person name="Yoon J.-W."/>
        </authorList>
    </citation>
    <scope>NUCLEOTIDE SEQUENCE [LARGE SCALE GENOMIC DNA]</scope>
    <source>
        <strain evidence="5 6">KMU-140</strain>
    </source>
</reference>
<evidence type="ECO:0000259" key="4">
    <source>
        <dbReference type="PROSITE" id="PS50987"/>
    </source>
</evidence>
<dbReference type="SMART" id="SM00418">
    <property type="entry name" value="HTH_ARSR"/>
    <property type="match status" value="1"/>
</dbReference>
<protein>
    <submittedName>
        <fullName evidence="5">Helix-turn-helix transcriptional regulator</fullName>
    </submittedName>
</protein>
<evidence type="ECO:0000313" key="6">
    <source>
        <dbReference type="Proteomes" id="UP000635384"/>
    </source>
</evidence>
<comment type="caution">
    <text evidence="5">The sequence shown here is derived from an EMBL/GenBank/DDBJ whole genome shotgun (WGS) entry which is preliminary data.</text>
</comment>
<dbReference type="InterPro" id="IPR051011">
    <property type="entry name" value="Metal_resp_trans_reg"/>
</dbReference>
<evidence type="ECO:0000313" key="5">
    <source>
        <dbReference type="EMBL" id="MBD2842131.1"/>
    </source>
</evidence>
<evidence type="ECO:0000256" key="2">
    <source>
        <dbReference type="ARBA" id="ARBA00023125"/>
    </source>
</evidence>
<dbReference type="EMBL" id="JACXLC010000001">
    <property type="protein sequence ID" value="MBD2842131.1"/>
    <property type="molecule type" value="Genomic_DNA"/>
</dbReference>
<dbReference type="NCBIfam" id="NF033788">
    <property type="entry name" value="HTH_metalloreg"/>
    <property type="match status" value="1"/>
</dbReference>
<dbReference type="SUPFAM" id="SSF46785">
    <property type="entry name" value="Winged helix' DNA-binding domain"/>
    <property type="match status" value="1"/>
</dbReference>
<dbReference type="RefSeq" id="WP_190789030.1">
    <property type="nucleotide sequence ID" value="NZ_JACXLC010000001.1"/>
</dbReference>
<dbReference type="Proteomes" id="UP000635384">
    <property type="component" value="Unassembled WGS sequence"/>
</dbReference>
<accession>A0ABR8KVH3</accession>
<proteinExistence type="predicted"/>
<dbReference type="InterPro" id="IPR036390">
    <property type="entry name" value="WH_DNA-bd_sf"/>
</dbReference>
<keyword evidence="2" id="KW-0238">DNA-binding</keyword>